<accession>A0ABS6IPN4</accession>
<organism evidence="1 2">
    <name type="scientific">Reyranella humidisoli</name>
    <dbReference type="NCBI Taxonomy" id="2849149"/>
    <lineage>
        <taxon>Bacteria</taxon>
        <taxon>Pseudomonadati</taxon>
        <taxon>Pseudomonadota</taxon>
        <taxon>Alphaproteobacteria</taxon>
        <taxon>Hyphomicrobiales</taxon>
        <taxon>Reyranellaceae</taxon>
        <taxon>Reyranella</taxon>
    </lineage>
</organism>
<name>A0ABS6IPN4_9HYPH</name>
<evidence type="ECO:0000313" key="2">
    <source>
        <dbReference type="Proteomes" id="UP000727907"/>
    </source>
</evidence>
<dbReference type="Proteomes" id="UP000727907">
    <property type="component" value="Unassembled WGS sequence"/>
</dbReference>
<comment type="caution">
    <text evidence="1">The sequence shown here is derived from an EMBL/GenBank/DDBJ whole genome shotgun (WGS) entry which is preliminary data.</text>
</comment>
<reference evidence="1 2" key="1">
    <citation type="submission" date="2021-06" db="EMBL/GenBank/DDBJ databases">
        <authorList>
            <person name="Lee D.H."/>
        </authorList>
    </citation>
    <scope>NUCLEOTIDE SEQUENCE [LARGE SCALE GENOMIC DNA]</scope>
    <source>
        <strain evidence="1 2">MMS21-HV4-11</strain>
    </source>
</reference>
<keyword evidence="2" id="KW-1185">Reference proteome</keyword>
<proteinExistence type="predicted"/>
<sequence length="216" mass="23621">MSDFGRTGGEGGCGKPPEGRTYRHAAYGIVVDCPFRLSSIEETAAASGSTTNNVTLGTPDYSRVRSDGLESAPDDWFHHSVLPDGSIYLKADEVFEAAVSAEGRQVICAKAEGVDERAFEAFFLNFILSTSLVLQGEDTGEPGRTSPADAISSTRLAGFEPVRVLTTSSMTIRYRVLDRLAWQLLFAEHVAQEVFFYAIRYARRYALLEQVARAAH</sequence>
<protein>
    <submittedName>
        <fullName evidence="1">Uncharacterized protein</fullName>
    </submittedName>
</protein>
<dbReference type="EMBL" id="JAHOPB010000001">
    <property type="protein sequence ID" value="MBU8875657.1"/>
    <property type="molecule type" value="Genomic_DNA"/>
</dbReference>
<evidence type="ECO:0000313" key="1">
    <source>
        <dbReference type="EMBL" id="MBU8875657.1"/>
    </source>
</evidence>
<gene>
    <name evidence="1" type="ORF">KQ910_17925</name>
</gene>
<dbReference type="RefSeq" id="WP_216963243.1">
    <property type="nucleotide sequence ID" value="NZ_JAHOPB010000001.1"/>
</dbReference>